<evidence type="ECO:0000256" key="2">
    <source>
        <dbReference type="ARBA" id="ARBA00012438"/>
    </source>
</evidence>
<dbReference type="Pfam" id="PF00512">
    <property type="entry name" value="HisKA"/>
    <property type="match status" value="1"/>
</dbReference>
<evidence type="ECO:0000256" key="4">
    <source>
        <dbReference type="ARBA" id="ARBA00022679"/>
    </source>
</evidence>
<comment type="catalytic activity">
    <reaction evidence="1">
        <text>ATP + protein L-histidine = ADP + protein N-phospho-L-histidine.</text>
        <dbReference type="EC" id="2.7.13.3"/>
    </reaction>
</comment>
<keyword evidence="5" id="KW-0418">Kinase</keyword>
<dbReference type="PRINTS" id="PR00344">
    <property type="entry name" value="BCTRLSENSOR"/>
</dbReference>
<sequence>MQPLIFGFLLVGLGYAAQEKSSLRFERYSTEEGLSQLSIICMMQDRQGFMWFGTQTGLNRFDGYSFRHFTNVPGDPHSISHNYILSIAEDGEGNIWIGTRGGGLNRFSPESQRFEVFRHHRNNPQSLSHDEIHAIAVDSHGVIWMGTKNGLTGFNPVTRRFDVFRHQKGDPRSLSHNTVHALGLDRHGILWVGTDNGLNRFDPLTRQFLVFRHETHGSRSLGQNSIKTILLDTHDTLWVGTRGGGLNRYGLKTGLFETYRHESGNPHSLSDNEINAIVSNRNGILWIGTESGGLNRFDPQTRRFEAFRHVEGDPHSISDNRVVSVAEDRQGNLWIGTWNAGLNRFDPQTQRFGSFRHEPGKPNSLSQNFAYAITGDRGGALWIGTLDGLNHFDPQTGRFEVFRNQSKNPGSLSHNKVKALTVDRQGILWIGTYGGGLNRFDAHSRHFEAFRKDKDDSHSLSNDDISTIEEDRHGVLWIGTQGGGVNRFDPKTRRFEIFNHNESDPHSLSNDDVLAIVEDRNGILWIGTASGLNRFDPETRRFEVFRHDESDPHSLGGNWITSLAISSLGELWIGTKNAGLNRLVLQADGPLRFTKFTTEDGLAANAIGGILEDRRQLLWVSTVRGISRIDPKTGVIKNFDEKDGLQSSGYWIGSYYKDREGIFYFGGTKGITFFNPERIINDLVQPKVVLTAFRLFNRETLPTEPNSPMKTAIEATRHITLDHRQNLFSIEFAALHFAQPTKNRYAYRLEGFDEDWIHTDAKHRIATYSNLPGGDYQFQVKAANKDGIWSAKPASMNLTILPPPWKTWWAYSIYSLAALALLGAFVWTQRRKVAYERALNDSLRQVDQLKDHFLANTSHELRTPLNGIIGLAESLVDGAKGTLPTAVKNDLTMLITSGRCLSTLVNDILDFSKIKSRSFDLDLKSVDLKSLIDVVITMSKLLGSKKPVELINAVPPDCTVRADGNRLQQILFNLIGNAIKFTDRGFIKIKARTVDDTVRVAIADTGIGIPREKHQQIFETFEQAEGATDRLHGGTGLGLAITKQLVELHGGTIWVESEIGKGSTFFFTLVSSSEEGEEITPPAHRQLDVFNEDATEPGPVTRKSGEFKILIVDDEPINLRVLKNHLSNQPYSLVEATNGPEALKLLDQQSDIDLVLLDIMMPRMSGYEVCQEIRKTKASHQLPVIYLSAKNQTGDLAQGFESGANDYLIKPISRVELLARVQNHLQLFDANRNLEQKIRERTREIELLANIGREITANLDFGRIVDLLYARLTPMMDTHEFGVGLYNRAQRQITFIHYVFNGQKIPDHIISTTNPNRLSVQCVLNNKEIVLGDIDREYSKYVSKLEGYRKDDLLKSLLCFPLTSPQKGVIGLISVQSHHKHAYKHRQVALLRSLAASTAIALENTMAYEAIREKKEEIRRAQTQLIQAEKMAGLGSLAAGVAHEINNPTNFVNAGTYNLRETLKRFKDYLFDLVDEEAGEELTQAFGAKFVEMFEQLETIHNGAQRIHSIVKDLRTFSRLDEAEMKTVNLHEGIRSTLNLVKTQFGDKIEFVTHMEGELMMECWAAELNQVFMNMLINGCQAILSKTYADHDQGRMVVETRILGERARVVFRDNGCGMTPEIQARAFEPFYTTKTLNEGTGLGLSISYGIIKKHHGTIEMSSRTGEGTEFVIELPLHPDDVGDESREEEGSQHRMETPLLNS</sequence>
<dbReference type="InterPro" id="IPR005467">
    <property type="entry name" value="His_kinase_dom"/>
</dbReference>
<dbReference type="FunFam" id="3.30.565.10:FF:000010">
    <property type="entry name" value="Sensor histidine kinase RcsC"/>
    <property type="match status" value="1"/>
</dbReference>
<dbReference type="KEGG" id="scor:J3U87_31985"/>
<dbReference type="Pfam" id="PF07495">
    <property type="entry name" value="Y_Y_Y"/>
    <property type="match status" value="1"/>
</dbReference>
<dbReference type="GO" id="GO:0000155">
    <property type="term" value="F:phosphorelay sensor kinase activity"/>
    <property type="evidence" value="ECO:0007669"/>
    <property type="project" value="InterPro"/>
</dbReference>
<dbReference type="InterPro" id="IPR003018">
    <property type="entry name" value="GAF"/>
</dbReference>
<evidence type="ECO:0000259" key="10">
    <source>
        <dbReference type="PROSITE" id="PS50110"/>
    </source>
</evidence>
<dbReference type="InterPro" id="IPR003594">
    <property type="entry name" value="HATPase_dom"/>
</dbReference>
<dbReference type="SUPFAM" id="SSF47384">
    <property type="entry name" value="Homodimeric domain of signal transducing histidine kinase"/>
    <property type="match status" value="2"/>
</dbReference>
<dbReference type="InterPro" id="IPR011123">
    <property type="entry name" value="Y_Y_Y"/>
</dbReference>
<keyword evidence="7" id="KW-0175">Coiled coil</keyword>
<dbReference type="SUPFAM" id="SSF52172">
    <property type="entry name" value="CheY-like"/>
    <property type="match status" value="1"/>
</dbReference>
<gene>
    <name evidence="11" type="ORF">J3U87_31985</name>
</gene>
<dbReference type="SUPFAM" id="SSF55781">
    <property type="entry name" value="GAF domain-like"/>
    <property type="match status" value="1"/>
</dbReference>
<feature type="domain" description="Response regulatory" evidence="10">
    <location>
        <begin position="1108"/>
        <end position="1225"/>
    </location>
</feature>
<dbReference type="SMART" id="SM00388">
    <property type="entry name" value="HisKA"/>
    <property type="match status" value="2"/>
</dbReference>
<dbReference type="EMBL" id="CP071793">
    <property type="protein sequence ID" value="QTD50230.1"/>
    <property type="molecule type" value="Genomic_DNA"/>
</dbReference>
<dbReference type="PROSITE" id="PS50110">
    <property type="entry name" value="RESPONSE_REGULATORY"/>
    <property type="match status" value="1"/>
</dbReference>
<dbReference type="Pfam" id="PF07494">
    <property type="entry name" value="Reg_prop"/>
    <property type="match status" value="9"/>
</dbReference>
<dbReference type="Gene3D" id="3.40.50.2300">
    <property type="match status" value="1"/>
</dbReference>
<dbReference type="PANTHER" id="PTHR43547">
    <property type="entry name" value="TWO-COMPONENT HISTIDINE KINASE"/>
    <property type="match status" value="1"/>
</dbReference>
<feature type="modified residue" description="4-aspartylphosphate" evidence="6">
    <location>
        <position position="1158"/>
    </location>
</feature>
<dbReference type="InterPro" id="IPR001789">
    <property type="entry name" value="Sig_transdc_resp-reg_receiver"/>
</dbReference>
<dbReference type="Gene3D" id="3.30.565.10">
    <property type="entry name" value="Histidine kinase-like ATPase, C-terminal domain"/>
    <property type="match status" value="2"/>
</dbReference>
<feature type="domain" description="Histidine kinase" evidence="9">
    <location>
        <begin position="1440"/>
        <end position="1678"/>
    </location>
</feature>
<dbReference type="Gene3D" id="3.30.450.40">
    <property type="match status" value="1"/>
</dbReference>
<dbReference type="EC" id="2.7.13.3" evidence="2"/>
<dbReference type="InterPro" id="IPR003661">
    <property type="entry name" value="HisK_dim/P_dom"/>
</dbReference>
<protein>
    <recommendedName>
        <fullName evidence="2">histidine kinase</fullName>
        <ecNumber evidence="2">2.7.13.3</ecNumber>
    </recommendedName>
</protein>
<dbReference type="Pfam" id="PF02518">
    <property type="entry name" value="HATPase_c"/>
    <property type="match status" value="2"/>
</dbReference>
<keyword evidence="3 6" id="KW-0597">Phosphoprotein</keyword>
<proteinExistence type="predicted"/>
<evidence type="ECO:0000256" key="6">
    <source>
        <dbReference type="PROSITE-ProRule" id="PRU00169"/>
    </source>
</evidence>
<dbReference type="InterPro" id="IPR029016">
    <property type="entry name" value="GAF-like_dom_sf"/>
</dbReference>
<dbReference type="InterPro" id="IPR036890">
    <property type="entry name" value="HATPase_C_sf"/>
</dbReference>
<dbReference type="InterPro" id="IPR036097">
    <property type="entry name" value="HisK_dim/P_sf"/>
</dbReference>
<keyword evidence="12" id="KW-1185">Reference proteome</keyword>
<feature type="region of interest" description="Disordered" evidence="8">
    <location>
        <begin position="1677"/>
        <end position="1702"/>
    </location>
</feature>
<evidence type="ECO:0000256" key="5">
    <source>
        <dbReference type="ARBA" id="ARBA00022777"/>
    </source>
</evidence>
<dbReference type="SMART" id="SM00448">
    <property type="entry name" value="REC"/>
    <property type="match status" value="1"/>
</dbReference>
<dbReference type="SUPFAM" id="SSF55874">
    <property type="entry name" value="ATPase domain of HSP90 chaperone/DNA topoisomerase II/histidine kinase"/>
    <property type="match status" value="2"/>
</dbReference>
<evidence type="ECO:0000259" key="9">
    <source>
        <dbReference type="PROSITE" id="PS50109"/>
    </source>
</evidence>
<feature type="compositionally biased region" description="Basic and acidic residues" evidence="8">
    <location>
        <begin position="1677"/>
        <end position="1696"/>
    </location>
</feature>
<dbReference type="InterPro" id="IPR015943">
    <property type="entry name" value="WD40/YVTN_repeat-like_dom_sf"/>
</dbReference>
<dbReference type="RefSeq" id="WP_237379859.1">
    <property type="nucleotide sequence ID" value="NZ_CP071793.1"/>
</dbReference>
<dbReference type="FunFam" id="2.60.40.10:FF:000791">
    <property type="entry name" value="Two-component system sensor histidine kinase/response regulator"/>
    <property type="match status" value="1"/>
</dbReference>
<dbReference type="CDD" id="cd00082">
    <property type="entry name" value="HisKA"/>
    <property type="match status" value="2"/>
</dbReference>
<dbReference type="SMART" id="SM00387">
    <property type="entry name" value="HATPase_c"/>
    <property type="match status" value="2"/>
</dbReference>
<organism evidence="11 12">
    <name type="scientific">Sulfidibacter corallicola</name>
    <dbReference type="NCBI Taxonomy" id="2818388"/>
    <lineage>
        <taxon>Bacteria</taxon>
        <taxon>Pseudomonadati</taxon>
        <taxon>Acidobacteriota</taxon>
        <taxon>Holophagae</taxon>
        <taxon>Acanthopleuribacterales</taxon>
        <taxon>Acanthopleuribacteraceae</taxon>
        <taxon>Sulfidibacter</taxon>
    </lineage>
</organism>
<keyword evidence="4" id="KW-0808">Transferase</keyword>
<evidence type="ECO:0000313" key="12">
    <source>
        <dbReference type="Proteomes" id="UP000663929"/>
    </source>
</evidence>
<dbReference type="Pfam" id="PF13185">
    <property type="entry name" value="GAF_2"/>
    <property type="match status" value="1"/>
</dbReference>
<dbReference type="Gene3D" id="1.10.287.130">
    <property type="match status" value="2"/>
</dbReference>
<dbReference type="CDD" id="cd16922">
    <property type="entry name" value="HATPase_EvgS-ArcB-TorS-like"/>
    <property type="match status" value="1"/>
</dbReference>
<dbReference type="Proteomes" id="UP000663929">
    <property type="component" value="Chromosome"/>
</dbReference>
<dbReference type="PROSITE" id="PS50109">
    <property type="entry name" value="HIS_KIN"/>
    <property type="match status" value="2"/>
</dbReference>
<dbReference type="Gene3D" id="2.130.10.10">
    <property type="entry name" value="YVTN repeat-like/Quinoprotein amine dehydrogenase"/>
    <property type="match status" value="4"/>
</dbReference>
<dbReference type="Pfam" id="PF00072">
    <property type="entry name" value="Response_reg"/>
    <property type="match status" value="1"/>
</dbReference>
<dbReference type="SUPFAM" id="SSF63829">
    <property type="entry name" value="Calcium-dependent phosphotriesterase"/>
    <property type="match status" value="3"/>
</dbReference>
<accession>A0A8A4TL11</accession>
<dbReference type="InterPro" id="IPR011006">
    <property type="entry name" value="CheY-like_superfamily"/>
</dbReference>
<evidence type="ECO:0000313" key="11">
    <source>
        <dbReference type="EMBL" id="QTD50230.1"/>
    </source>
</evidence>
<dbReference type="InterPro" id="IPR004358">
    <property type="entry name" value="Sig_transdc_His_kin-like_C"/>
</dbReference>
<evidence type="ECO:0000256" key="3">
    <source>
        <dbReference type="ARBA" id="ARBA00022553"/>
    </source>
</evidence>
<dbReference type="Gene3D" id="2.60.40.10">
    <property type="entry name" value="Immunoglobulins"/>
    <property type="match status" value="1"/>
</dbReference>
<dbReference type="SMART" id="SM00065">
    <property type="entry name" value="GAF"/>
    <property type="match status" value="1"/>
</dbReference>
<evidence type="ECO:0000256" key="1">
    <source>
        <dbReference type="ARBA" id="ARBA00000085"/>
    </source>
</evidence>
<evidence type="ECO:0000256" key="7">
    <source>
        <dbReference type="SAM" id="Coils"/>
    </source>
</evidence>
<name>A0A8A4TL11_SULCO</name>
<dbReference type="InterPro" id="IPR013783">
    <property type="entry name" value="Ig-like_fold"/>
</dbReference>
<dbReference type="InterPro" id="IPR011110">
    <property type="entry name" value="Reg_prop"/>
</dbReference>
<reference evidence="11" key="1">
    <citation type="submission" date="2021-03" db="EMBL/GenBank/DDBJ databases">
        <title>Acanthopleuribacteraceae sp. M133.</title>
        <authorList>
            <person name="Wang G."/>
        </authorList>
    </citation>
    <scope>NUCLEOTIDE SEQUENCE</scope>
    <source>
        <strain evidence="11">M133</strain>
    </source>
</reference>
<evidence type="ECO:0000256" key="8">
    <source>
        <dbReference type="SAM" id="MobiDB-lite"/>
    </source>
</evidence>
<feature type="domain" description="Histidine kinase" evidence="9">
    <location>
        <begin position="856"/>
        <end position="1073"/>
    </location>
</feature>
<dbReference type="PANTHER" id="PTHR43547:SF2">
    <property type="entry name" value="HYBRID SIGNAL TRANSDUCTION HISTIDINE KINASE C"/>
    <property type="match status" value="1"/>
</dbReference>
<feature type="coiled-coil region" evidence="7">
    <location>
        <begin position="1404"/>
        <end position="1431"/>
    </location>
</feature>